<proteinExistence type="inferred from homology"/>
<dbReference type="GeneTree" id="ENSGT00390000001737"/>
<dbReference type="GO" id="GO:0003735">
    <property type="term" value="F:structural constituent of ribosome"/>
    <property type="evidence" value="ECO:0007669"/>
    <property type="project" value="InterPro"/>
</dbReference>
<evidence type="ECO:0000256" key="4">
    <source>
        <dbReference type="ARBA" id="ARBA00022980"/>
    </source>
</evidence>
<comment type="subcellular location">
    <subcellularLocation>
        <location evidence="1">Mitochondrion</location>
    </subcellularLocation>
</comment>
<dbReference type="AlphaFoldDB" id="A0A2I3HG13"/>
<dbReference type="InterPro" id="IPR009068">
    <property type="entry name" value="uS15_NS1_RNA-bd_sf"/>
</dbReference>
<keyword evidence="6 9" id="KW-0687">Ribonucleoprotein</keyword>
<evidence type="ECO:0000256" key="9">
    <source>
        <dbReference type="RuleBase" id="RU003919"/>
    </source>
</evidence>
<dbReference type="GO" id="GO:0032543">
    <property type="term" value="P:mitochondrial translation"/>
    <property type="evidence" value="ECO:0007669"/>
    <property type="project" value="TreeGrafter"/>
</dbReference>
<keyword evidence="3" id="KW-0809">Transit peptide</keyword>
<gene>
    <name evidence="11" type="primary">LOC105740550</name>
</gene>
<evidence type="ECO:0000313" key="11">
    <source>
        <dbReference type="Ensembl" id="ENSNLEP00000042583.1"/>
    </source>
</evidence>
<evidence type="ECO:0000256" key="5">
    <source>
        <dbReference type="ARBA" id="ARBA00023128"/>
    </source>
</evidence>
<evidence type="ECO:0000256" key="1">
    <source>
        <dbReference type="ARBA" id="ARBA00004173"/>
    </source>
</evidence>
<dbReference type="Ensembl" id="ENSNLET00000005959.2">
    <property type="protein sequence ID" value="ENSNLEP00000042583.1"/>
    <property type="gene ID" value="ENSNLEG00000004684.2"/>
</dbReference>
<evidence type="ECO:0000256" key="7">
    <source>
        <dbReference type="ARBA" id="ARBA00035249"/>
    </source>
</evidence>
<dbReference type="InterPro" id="IPR052137">
    <property type="entry name" value="uS15_ribosomal"/>
</dbReference>
<organism evidence="11 12">
    <name type="scientific">Nomascus leucogenys</name>
    <name type="common">Northern white-cheeked gibbon</name>
    <name type="synonym">Hylobates leucogenys</name>
    <dbReference type="NCBI Taxonomy" id="61853"/>
    <lineage>
        <taxon>Eukaryota</taxon>
        <taxon>Metazoa</taxon>
        <taxon>Chordata</taxon>
        <taxon>Craniata</taxon>
        <taxon>Vertebrata</taxon>
        <taxon>Euteleostomi</taxon>
        <taxon>Mammalia</taxon>
        <taxon>Eutheria</taxon>
        <taxon>Euarchontoglires</taxon>
        <taxon>Primates</taxon>
        <taxon>Haplorrhini</taxon>
        <taxon>Catarrhini</taxon>
        <taxon>Hylobatidae</taxon>
        <taxon>Nomascus</taxon>
    </lineage>
</organism>
<dbReference type="OMA" id="RYLQMSI"/>
<dbReference type="Gene3D" id="1.10.287.10">
    <property type="entry name" value="S15/NS1, RNA-binding"/>
    <property type="match status" value="1"/>
</dbReference>
<keyword evidence="5" id="KW-0496">Mitochondrion</keyword>
<reference evidence="11 12" key="1">
    <citation type="submission" date="2012-10" db="EMBL/GenBank/DDBJ databases">
        <authorList>
            <consortium name="Gibbon Genome Sequencing Consortium"/>
        </authorList>
    </citation>
    <scope>NUCLEOTIDE SEQUENCE [LARGE SCALE GENOMIC DNA]</scope>
</reference>
<dbReference type="Pfam" id="PF00312">
    <property type="entry name" value="Ribosomal_S15"/>
    <property type="match status" value="1"/>
</dbReference>
<dbReference type="CDD" id="cd00353">
    <property type="entry name" value="Ribosomal_S15p_S13e"/>
    <property type="match status" value="1"/>
</dbReference>
<dbReference type="SUPFAM" id="SSF47060">
    <property type="entry name" value="S15/NS1 RNA-binding domain"/>
    <property type="match status" value="1"/>
</dbReference>
<feature type="region of interest" description="Disordered" evidence="10">
    <location>
        <begin position="207"/>
        <end position="239"/>
    </location>
</feature>
<dbReference type="PANTHER" id="PTHR46685">
    <property type="entry name" value="28S RIBOSOMAL PROTEIN S15, MITOCHONDRIAL"/>
    <property type="match status" value="1"/>
</dbReference>
<reference evidence="11" key="3">
    <citation type="submission" date="2025-09" db="UniProtKB">
        <authorList>
            <consortium name="Ensembl"/>
        </authorList>
    </citation>
    <scope>IDENTIFICATION</scope>
</reference>
<protein>
    <recommendedName>
        <fullName evidence="7">Small ribosomal subunit protein uS15m</fullName>
    </recommendedName>
    <alternativeName>
        <fullName evidence="8">28S ribosomal protein S15, mitochondrial</fullName>
    </alternativeName>
</protein>
<accession>A0A2I3HG13</accession>
<sequence length="239" mass="27556">MLRVAWKTLNLIRTQAVTQALVPGLPGGGSWGAQPRSLLRQAARGYVIRKPAQPRQDDDPPPSTLLKDYQKVPGIEKVDDVVKRLLSLEMANKKEKLKIKQEELLKKIVANPEDTRSLEARIIALSVKIRSYEEHLQKHRKDKAHKRYLLMSIDQRKKMLKNLHRGLGIEYTFPPLYYRRAHRQFVTKKALCIRVFQETQKLKKQRRALKAAAAAQKQAKQRNPDSPAKARPETLKHSQ</sequence>
<keyword evidence="4 9" id="KW-0689">Ribosomal protein</keyword>
<dbReference type="Proteomes" id="UP000001073">
    <property type="component" value="Chromosome 11"/>
</dbReference>
<dbReference type="PANTHER" id="PTHR46685:SF1">
    <property type="entry name" value="SMALL RIBOSOMAL SUBUNIT PROTEIN US15M"/>
    <property type="match status" value="1"/>
</dbReference>
<keyword evidence="12" id="KW-1185">Reference proteome</keyword>
<dbReference type="InterPro" id="IPR000589">
    <property type="entry name" value="Ribosomal_uS15"/>
</dbReference>
<evidence type="ECO:0000256" key="2">
    <source>
        <dbReference type="ARBA" id="ARBA00008434"/>
    </source>
</evidence>
<name>A0A2I3HG13_NOMLE</name>
<dbReference type="GO" id="GO:0005763">
    <property type="term" value="C:mitochondrial small ribosomal subunit"/>
    <property type="evidence" value="ECO:0007669"/>
    <property type="project" value="TreeGrafter"/>
</dbReference>
<dbReference type="EMBL" id="ADFV01169717">
    <property type="status" value="NOT_ANNOTATED_CDS"/>
    <property type="molecule type" value="Genomic_DNA"/>
</dbReference>
<feature type="compositionally biased region" description="Basic and acidic residues" evidence="10">
    <location>
        <begin position="228"/>
        <end position="239"/>
    </location>
</feature>
<dbReference type="GO" id="GO:0003723">
    <property type="term" value="F:RNA binding"/>
    <property type="evidence" value="ECO:0007669"/>
    <property type="project" value="TreeGrafter"/>
</dbReference>
<reference evidence="11" key="2">
    <citation type="submission" date="2025-08" db="UniProtKB">
        <authorList>
            <consortium name="Ensembl"/>
        </authorList>
    </citation>
    <scope>IDENTIFICATION</scope>
</reference>
<comment type="similarity">
    <text evidence="2 9">Belongs to the universal ribosomal protein uS15 family.</text>
</comment>
<evidence type="ECO:0000256" key="8">
    <source>
        <dbReference type="ARBA" id="ARBA00035528"/>
    </source>
</evidence>
<dbReference type="InParanoid" id="A0A2I3HG13"/>
<dbReference type="STRING" id="61853.ENSNLEP00000042583"/>
<dbReference type="SMART" id="SM01387">
    <property type="entry name" value="Ribosomal_S15"/>
    <property type="match status" value="1"/>
</dbReference>
<evidence type="ECO:0000256" key="6">
    <source>
        <dbReference type="ARBA" id="ARBA00023274"/>
    </source>
</evidence>
<evidence type="ECO:0000256" key="10">
    <source>
        <dbReference type="SAM" id="MobiDB-lite"/>
    </source>
</evidence>
<evidence type="ECO:0000256" key="3">
    <source>
        <dbReference type="ARBA" id="ARBA00022946"/>
    </source>
</evidence>
<evidence type="ECO:0000313" key="12">
    <source>
        <dbReference type="Proteomes" id="UP000001073"/>
    </source>
</evidence>